<dbReference type="Pfam" id="PF07146">
    <property type="entry name" value="DUF1389"/>
    <property type="match status" value="1"/>
</dbReference>
<dbReference type="Proteomes" id="UP000001012">
    <property type="component" value="Chromosome"/>
</dbReference>
<dbReference type="AlphaFoldDB" id="Q5L5N4"/>
<gene>
    <name evidence="1" type="ordered locus">CAB611</name>
</gene>
<evidence type="ECO:0000313" key="2">
    <source>
        <dbReference type="Proteomes" id="UP000001012"/>
    </source>
</evidence>
<name>Q5L5N4_CHLAB</name>
<sequence length="472" mass="53933">MLSCCRVADSGWRNRCGWGVGGSNQEMMAGLNSETTFTLDSDAIGNVLAEEVPVVLDRVEDKSLVSVAEAASDFHLAREESRDEESTSILDTAFQLSYSSTDAPSITEATGAVDCDLGLLFDPASAVDTEATFDAEGDGRAEAFIPASFHGAIGRHYPEMIHQLCVQENLTIQEFRLLIEGLNQGNSIDSYPNHLKIKLQNFSFPNLQSTCVHAGLLPLDDVLLKECPFYFINRLIARGDRKFPESQGLSPEVYWTNRRGFASCYDTIFTPFVWVLSRIVSKEEYLMLLDHAENETWSQTKALIVELQSRMISYIDNVYQPSFSLKKSHVKWETRKSSPFLHLCKHGFNWEQLQLFTKLDSRYIDFLCEIESQSRGGHLCRSMIATSRYIQEAETSFDPHVTLLTWEEWIEDYQDSCRRDQRWRAHESTVTLLNRRRDEREPLEAITMDHELFVGQPYYDYDLNTGARRKSD</sequence>
<accession>Q5L5N4</accession>
<dbReference type="KEGG" id="cab:CAB611"/>
<dbReference type="HOGENOM" id="CLU_036378_1_0_0"/>
<protein>
    <submittedName>
        <fullName evidence="1">Uncharacterized protein</fullName>
    </submittedName>
</protein>
<reference evidence="1 2" key="1">
    <citation type="journal article" date="2005" name="Genome Res.">
        <title>The Chlamydophila abortus genome sequence reveals an array of variable proteins that contribute to interspecies variation.</title>
        <authorList>
            <person name="Thomson N.R."/>
            <person name="Yeats C."/>
            <person name="Bell K."/>
            <person name="Holden M.T.G."/>
            <person name="Bentley S.D."/>
            <person name="Livingstone M."/>
            <person name="Cerdeno-Tarraga A.M."/>
            <person name="Harris B."/>
            <person name="Doggett J."/>
            <person name="Ormond D."/>
            <person name="Mungal K."/>
            <person name="Clarke K."/>
            <person name="Feltwell T."/>
            <person name="Hance Z."/>
            <person name="Sanders M."/>
            <person name="Quail M.A."/>
            <person name="Price C."/>
            <person name="Parkhill J."/>
            <person name="Longbottom D."/>
        </authorList>
    </citation>
    <scope>NUCLEOTIDE SEQUENCE [LARGE SCALE GENOMIC DNA]</scope>
    <source>
        <strain evidence="2">DSM 27085 / S26/3</strain>
    </source>
</reference>
<dbReference type="EMBL" id="CR848038">
    <property type="protein sequence ID" value="CAH64057.1"/>
    <property type="molecule type" value="Genomic_DNA"/>
</dbReference>
<keyword evidence="2" id="KW-1185">Reference proteome</keyword>
<evidence type="ECO:0000313" key="1">
    <source>
        <dbReference type="EMBL" id="CAH64057.1"/>
    </source>
</evidence>
<dbReference type="InterPro" id="IPR010792">
    <property type="entry name" value="DUF1389"/>
</dbReference>
<organism evidence="1 2">
    <name type="scientific">Chlamydia abortus (strain DSM 27085 / S26/3)</name>
    <name type="common">Chlamydophila abortus</name>
    <dbReference type="NCBI Taxonomy" id="218497"/>
    <lineage>
        <taxon>Bacteria</taxon>
        <taxon>Pseudomonadati</taxon>
        <taxon>Chlamydiota</taxon>
        <taxon>Chlamydiia</taxon>
        <taxon>Chlamydiales</taxon>
        <taxon>Chlamydiaceae</taxon>
        <taxon>Chlamydia/Chlamydophila group</taxon>
        <taxon>Chlamydia</taxon>
    </lineage>
</organism>
<proteinExistence type="predicted"/>